<feature type="region of interest" description="Disordered" evidence="1">
    <location>
        <begin position="591"/>
        <end position="695"/>
    </location>
</feature>
<organism evidence="2 3">
    <name type="scientific">Lipomyces starkeyi NRRL Y-11557</name>
    <dbReference type="NCBI Taxonomy" id="675824"/>
    <lineage>
        <taxon>Eukaryota</taxon>
        <taxon>Fungi</taxon>
        <taxon>Dikarya</taxon>
        <taxon>Ascomycota</taxon>
        <taxon>Saccharomycotina</taxon>
        <taxon>Lipomycetes</taxon>
        <taxon>Lipomycetales</taxon>
        <taxon>Lipomycetaceae</taxon>
        <taxon>Lipomyces</taxon>
    </lineage>
</organism>
<dbReference type="GO" id="GO:0030473">
    <property type="term" value="P:nuclear migration along microtubule"/>
    <property type="evidence" value="ECO:0007669"/>
    <property type="project" value="TreeGrafter"/>
</dbReference>
<feature type="region of interest" description="Disordered" evidence="1">
    <location>
        <begin position="436"/>
        <end position="552"/>
    </location>
</feature>
<feature type="compositionally biased region" description="Polar residues" evidence="1">
    <location>
        <begin position="680"/>
        <end position="693"/>
    </location>
</feature>
<dbReference type="Proteomes" id="UP000094385">
    <property type="component" value="Unassembled WGS sequence"/>
</dbReference>
<gene>
    <name evidence="2" type="ORF">LIPSTDRAFT_74802</name>
</gene>
<name>A0A1E3Q0C8_LIPST</name>
<feature type="compositionally biased region" description="Polar residues" evidence="1">
    <location>
        <begin position="594"/>
        <end position="610"/>
    </location>
</feature>
<dbReference type="InterPro" id="IPR013889">
    <property type="entry name" value="Karyogamy_KAR9"/>
</dbReference>
<sequence>MSRELDDDPRNSMTSPSRALSRYSKSDCTKLPFAISGSLLSSIPLPSADDSDEALASFLRRIETARAGFEELQVQHDIRLIAADAEGLIVLEKQFANLKGHLDFLRLRTSDGNHTNGIAKDILSVADDIEDNLRKNREQVDIALEWSELHDSVMADLESVMKESQILLAELRQYQRTHDIIEDDRLEDVLDVDRLMTSLKQSPFPGHGKLVNLRDADEIQNSKLCYLCKKMEPLRVSLDFLDAMMGDMIPRLELPFPDAHQDLITRRAALDTKWKKLSFDADKIKREMGEDRWIAMLREAGNQARKLMTKIDHVMNNLEDVHANGLDDITSKRHKELYEQKAEELIPELLKILGLLSRAMEDKVTISGDIKREHLYFNNFWKDLDERIRDFDEKYDLDVRTKVGLTGGRESRSSMRSSVSSTSACVVELNFRGSRSRSRTSARSNAEPISPGYLSPSSSPFDEEPYPQTPTVARRTKENDLCTPTQTRRLQSSSLSIRAVSPGQLRSLKAPPSAIPIRKRPSITPELFTEPSSLSRARTPSAGHQNTKRRVSGIPQPKFTTLEVDIPPIPAIPPSTASRHQKLHELGRTASMLGPTTPTRKQSQVFSNSVRKSKAETEKAITSVSQSIKRPLISAPTSTSKVAKPTTTLPKSRTPAHTSQRTPRVRTVSSRDPFGPPSLATLNHHASTPNLSSLAKKPSRANLIVQDSKASVPPLPAFPPQTPLKTAVKAFKVPAGLSPDSQQKYYIKYGSPTTIDATGSGEAAHTLAEPAGNSTKKTSVRKSMGTVKEKPRWR</sequence>
<dbReference type="GO" id="GO:0005816">
    <property type="term" value="C:spindle pole body"/>
    <property type="evidence" value="ECO:0007669"/>
    <property type="project" value="TreeGrafter"/>
</dbReference>
<evidence type="ECO:0000256" key="1">
    <source>
        <dbReference type="SAM" id="MobiDB-lite"/>
    </source>
</evidence>
<dbReference type="GO" id="GO:0031578">
    <property type="term" value="P:mitotic spindle orientation checkpoint signaling"/>
    <property type="evidence" value="ECO:0007669"/>
    <property type="project" value="TreeGrafter"/>
</dbReference>
<proteinExistence type="predicted"/>
<feature type="region of interest" description="Disordered" evidence="1">
    <location>
        <begin position="759"/>
        <end position="794"/>
    </location>
</feature>
<dbReference type="STRING" id="675824.A0A1E3Q0C8"/>
<feature type="compositionally biased region" description="Polar residues" evidence="1">
    <location>
        <begin position="530"/>
        <end position="545"/>
    </location>
</feature>
<feature type="compositionally biased region" description="Polar residues" evidence="1">
    <location>
        <begin position="482"/>
        <end position="496"/>
    </location>
</feature>
<keyword evidence="3" id="KW-1185">Reference proteome</keyword>
<dbReference type="OrthoDB" id="3980028at2759"/>
<dbReference type="GO" id="GO:0043332">
    <property type="term" value="C:mating projection tip"/>
    <property type="evidence" value="ECO:0007669"/>
    <property type="project" value="TreeGrafter"/>
</dbReference>
<dbReference type="AlphaFoldDB" id="A0A1E3Q0C8"/>
<evidence type="ECO:0000313" key="3">
    <source>
        <dbReference type="Proteomes" id="UP000094385"/>
    </source>
</evidence>
<protein>
    <recommendedName>
        <fullName evidence="4">Karyogamy protein</fullName>
    </recommendedName>
</protein>
<dbReference type="Pfam" id="PF08580">
    <property type="entry name" value="KAR9"/>
    <property type="match status" value="1"/>
</dbReference>
<dbReference type="EMBL" id="KV454300">
    <property type="protein sequence ID" value="ODQ70497.1"/>
    <property type="molecule type" value="Genomic_DNA"/>
</dbReference>
<dbReference type="GO" id="GO:0051293">
    <property type="term" value="P:establishment of spindle localization"/>
    <property type="evidence" value="ECO:0007669"/>
    <property type="project" value="TreeGrafter"/>
</dbReference>
<accession>A0A1E3Q0C8</accession>
<dbReference type="PANTHER" id="PTHR37271:SF1">
    <property type="entry name" value="KARYOGAMY PROTEIN KAR9"/>
    <property type="match status" value="1"/>
</dbReference>
<feature type="compositionally biased region" description="Polar residues" evidence="1">
    <location>
        <begin position="635"/>
        <end position="670"/>
    </location>
</feature>
<evidence type="ECO:0008006" key="4">
    <source>
        <dbReference type="Google" id="ProtNLM"/>
    </source>
</evidence>
<feature type="compositionally biased region" description="Basic and acidic residues" evidence="1">
    <location>
        <begin position="1"/>
        <end position="10"/>
    </location>
</feature>
<dbReference type="PANTHER" id="PTHR37271">
    <property type="entry name" value="KARYOGAMY PROTEIN KAR9"/>
    <property type="match status" value="1"/>
</dbReference>
<feature type="region of interest" description="Disordered" evidence="1">
    <location>
        <begin position="1"/>
        <end position="23"/>
    </location>
</feature>
<reference evidence="2 3" key="1">
    <citation type="journal article" date="2016" name="Proc. Natl. Acad. Sci. U.S.A.">
        <title>Comparative genomics of biotechnologically important yeasts.</title>
        <authorList>
            <person name="Riley R."/>
            <person name="Haridas S."/>
            <person name="Wolfe K.H."/>
            <person name="Lopes M.R."/>
            <person name="Hittinger C.T."/>
            <person name="Goeker M."/>
            <person name="Salamov A.A."/>
            <person name="Wisecaver J.H."/>
            <person name="Long T.M."/>
            <person name="Calvey C.H."/>
            <person name="Aerts A.L."/>
            <person name="Barry K.W."/>
            <person name="Choi C."/>
            <person name="Clum A."/>
            <person name="Coughlan A.Y."/>
            <person name="Deshpande S."/>
            <person name="Douglass A.P."/>
            <person name="Hanson S.J."/>
            <person name="Klenk H.-P."/>
            <person name="LaButti K.M."/>
            <person name="Lapidus A."/>
            <person name="Lindquist E.A."/>
            <person name="Lipzen A.M."/>
            <person name="Meier-Kolthoff J.P."/>
            <person name="Ohm R.A."/>
            <person name="Otillar R.P."/>
            <person name="Pangilinan J.L."/>
            <person name="Peng Y."/>
            <person name="Rokas A."/>
            <person name="Rosa C.A."/>
            <person name="Scheuner C."/>
            <person name="Sibirny A.A."/>
            <person name="Slot J.C."/>
            <person name="Stielow J.B."/>
            <person name="Sun H."/>
            <person name="Kurtzman C.P."/>
            <person name="Blackwell M."/>
            <person name="Grigoriev I.V."/>
            <person name="Jeffries T.W."/>
        </authorList>
    </citation>
    <scope>NUCLEOTIDE SEQUENCE [LARGE SCALE GENOMIC DNA]</scope>
    <source>
        <strain evidence="2 3">NRRL Y-11557</strain>
    </source>
</reference>
<evidence type="ECO:0000313" key="2">
    <source>
        <dbReference type="EMBL" id="ODQ70497.1"/>
    </source>
</evidence>
<dbReference type="GO" id="GO:0005938">
    <property type="term" value="C:cell cortex"/>
    <property type="evidence" value="ECO:0007669"/>
    <property type="project" value="TreeGrafter"/>
</dbReference>